<comment type="similarity">
    <text evidence="2">Belongs to the 2H phosphoesterase superfamily. ThpR family.</text>
</comment>
<dbReference type="InterPro" id="IPR004175">
    <property type="entry name" value="RNA_CPDase"/>
</dbReference>
<dbReference type="PANTHER" id="PTHR35561">
    <property type="entry name" value="RNA 2',3'-CYCLIC PHOSPHODIESTERASE"/>
    <property type="match status" value="1"/>
</dbReference>
<keyword evidence="1 2" id="KW-0378">Hydrolase</keyword>
<feature type="domain" description="Phosphoesterase HXTX" evidence="3">
    <location>
        <begin position="15"/>
        <end position="96"/>
    </location>
</feature>
<dbReference type="EMBL" id="WMFA01000011">
    <property type="protein sequence ID" value="MYL72688.1"/>
    <property type="molecule type" value="Genomic_DNA"/>
</dbReference>
<dbReference type="HAMAP" id="MF_01940">
    <property type="entry name" value="RNA_CPDase"/>
    <property type="match status" value="1"/>
</dbReference>
<sequence length="191" mass="21784">MEGAYSMSHYFIGIKVHSEIRDKLMTWQSILKKRMAYKDWTAEEDLHITLKFLGSCSDEKVDGYIQLLKKESWPSEYLLSIGPAGSFGDQERPRVFHAQVQRAPGLLETKDKVDAIGEKLGFEKEKRKFSPHITLAKKQPEGVSPLIEVSEYSILLETYKMAVNEISFFRIHPGDQPKYETVATIKGGSKN</sequence>
<comment type="catalytic activity">
    <reaction evidence="2">
        <text>a 3'-end 2',3'-cyclophospho-ribonucleotide-RNA + H2O = a 3'-end 2'-phospho-ribonucleotide-RNA + H(+)</text>
        <dbReference type="Rhea" id="RHEA:11828"/>
        <dbReference type="Rhea" id="RHEA-COMP:10464"/>
        <dbReference type="Rhea" id="RHEA-COMP:17353"/>
        <dbReference type="ChEBI" id="CHEBI:15377"/>
        <dbReference type="ChEBI" id="CHEBI:15378"/>
        <dbReference type="ChEBI" id="CHEBI:83064"/>
        <dbReference type="ChEBI" id="CHEBI:173113"/>
        <dbReference type="EC" id="3.1.4.58"/>
    </reaction>
</comment>
<dbReference type="InterPro" id="IPR014051">
    <property type="entry name" value="Phosphoesterase_HXTX"/>
</dbReference>
<dbReference type="NCBIfam" id="TIGR02258">
    <property type="entry name" value="2_5_ligase"/>
    <property type="match status" value="1"/>
</dbReference>
<feature type="active site" description="Proton acceptor" evidence="2">
    <location>
        <position position="132"/>
    </location>
</feature>
<feature type="short sequence motif" description="HXTX 2" evidence="2">
    <location>
        <begin position="132"/>
        <end position="135"/>
    </location>
</feature>
<dbReference type="GO" id="GO:0008664">
    <property type="term" value="F:RNA 2',3'-cyclic 3'-phosphodiesterase activity"/>
    <property type="evidence" value="ECO:0007669"/>
    <property type="project" value="UniProtKB-EC"/>
</dbReference>
<dbReference type="Gene3D" id="3.90.1140.10">
    <property type="entry name" value="Cyclic phosphodiesterase"/>
    <property type="match status" value="1"/>
</dbReference>
<dbReference type="InterPro" id="IPR009097">
    <property type="entry name" value="Cyclic_Pdiesterase"/>
</dbReference>
<dbReference type="EC" id="3.1.4.58" evidence="2"/>
<organism evidence="4 5">
    <name type="scientific">Halobacillus litoralis</name>
    <dbReference type="NCBI Taxonomy" id="45668"/>
    <lineage>
        <taxon>Bacteria</taxon>
        <taxon>Bacillati</taxon>
        <taxon>Bacillota</taxon>
        <taxon>Bacilli</taxon>
        <taxon>Bacillales</taxon>
        <taxon>Bacillaceae</taxon>
        <taxon>Halobacillus</taxon>
    </lineage>
</organism>
<feature type="short sequence motif" description="HXTX 1" evidence="2">
    <location>
        <begin position="47"/>
        <end position="50"/>
    </location>
</feature>
<name>A0A845FFY3_9BACI</name>
<protein>
    <recommendedName>
        <fullName evidence="2">RNA 2',3'-cyclic phosphodiesterase</fullName>
        <shortName evidence="2">RNA 2',3'-CPDase</shortName>
        <ecNumber evidence="2">3.1.4.58</ecNumber>
    </recommendedName>
</protein>
<dbReference type="Proteomes" id="UP000450457">
    <property type="component" value="Unassembled WGS sequence"/>
</dbReference>
<evidence type="ECO:0000256" key="1">
    <source>
        <dbReference type="ARBA" id="ARBA00022801"/>
    </source>
</evidence>
<dbReference type="Pfam" id="PF02834">
    <property type="entry name" value="LigT_PEase"/>
    <property type="match status" value="1"/>
</dbReference>
<comment type="caution">
    <text evidence="4">The sequence shown here is derived from an EMBL/GenBank/DDBJ whole genome shotgun (WGS) entry which is preliminary data.</text>
</comment>
<evidence type="ECO:0000259" key="3">
    <source>
        <dbReference type="Pfam" id="PF02834"/>
    </source>
</evidence>
<gene>
    <name evidence="4" type="primary">thpR</name>
    <name evidence="4" type="ORF">GLW00_17795</name>
</gene>
<reference evidence="4 5" key="1">
    <citation type="submission" date="2019-11" db="EMBL/GenBank/DDBJ databases">
        <title>Genome sequences of 17 halophilic strains isolated from different environments.</title>
        <authorList>
            <person name="Furrow R.E."/>
        </authorList>
    </citation>
    <scope>NUCLEOTIDE SEQUENCE [LARGE SCALE GENOMIC DNA]</scope>
    <source>
        <strain evidence="4 5">SL-4</strain>
    </source>
</reference>
<dbReference type="GO" id="GO:0004113">
    <property type="term" value="F:2',3'-cyclic-nucleotide 3'-phosphodiesterase activity"/>
    <property type="evidence" value="ECO:0007669"/>
    <property type="project" value="InterPro"/>
</dbReference>
<proteinExistence type="inferred from homology"/>
<comment type="function">
    <text evidence="2">Hydrolyzes RNA 2',3'-cyclic phosphodiester to an RNA 2'-phosphomonoester.</text>
</comment>
<evidence type="ECO:0000313" key="4">
    <source>
        <dbReference type="EMBL" id="MYL72688.1"/>
    </source>
</evidence>
<dbReference type="AlphaFoldDB" id="A0A845FFY3"/>
<dbReference type="SUPFAM" id="SSF55144">
    <property type="entry name" value="LigT-like"/>
    <property type="match status" value="1"/>
</dbReference>
<feature type="active site" description="Proton donor" evidence="2">
    <location>
        <position position="47"/>
    </location>
</feature>
<accession>A0A845FFY3</accession>
<dbReference type="PANTHER" id="PTHR35561:SF1">
    <property type="entry name" value="RNA 2',3'-CYCLIC PHOSPHODIESTERASE"/>
    <property type="match status" value="1"/>
</dbReference>
<evidence type="ECO:0000256" key="2">
    <source>
        <dbReference type="HAMAP-Rule" id="MF_01940"/>
    </source>
</evidence>
<evidence type="ECO:0000313" key="5">
    <source>
        <dbReference type="Proteomes" id="UP000450457"/>
    </source>
</evidence>